<dbReference type="AlphaFoldDB" id="A0A7J6HHN9"/>
<organism evidence="1 3">
    <name type="scientific">Cannabis sativa</name>
    <name type="common">Hemp</name>
    <name type="synonym">Marijuana</name>
    <dbReference type="NCBI Taxonomy" id="3483"/>
    <lineage>
        <taxon>Eukaryota</taxon>
        <taxon>Viridiplantae</taxon>
        <taxon>Streptophyta</taxon>
        <taxon>Embryophyta</taxon>
        <taxon>Tracheophyta</taxon>
        <taxon>Spermatophyta</taxon>
        <taxon>Magnoliopsida</taxon>
        <taxon>eudicotyledons</taxon>
        <taxon>Gunneridae</taxon>
        <taxon>Pentapetalae</taxon>
        <taxon>rosids</taxon>
        <taxon>fabids</taxon>
        <taxon>Rosales</taxon>
        <taxon>Cannabaceae</taxon>
        <taxon>Cannabis</taxon>
    </lineage>
</organism>
<dbReference type="Proteomes" id="UP000583929">
    <property type="component" value="Unassembled WGS sequence"/>
</dbReference>
<comment type="caution">
    <text evidence="1">The sequence shown here is derived from an EMBL/GenBank/DDBJ whole genome shotgun (WGS) entry which is preliminary data.</text>
</comment>
<dbReference type="EMBL" id="JAATIP010000009">
    <property type="protein sequence ID" value="KAF4394803.1"/>
    <property type="molecule type" value="Genomic_DNA"/>
</dbReference>
<evidence type="ECO:0000313" key="2">
    <source>
        <dbReference type="EMBL" id="KAF4403038.1"/>
    </source>
</evidence>
<dbReference type="EMBL" id="JAATIQ010000006">
    <property type="protein sequence ID" value="KAF4403038.1"/>
    <property type="molecule type" value="Genomic_DNA"/>
</dbReference>
<protein>
    <submittedName>
        <fullName evidence="1">Uncharacterized protein</fullName>
    </submittedName>
</protein>
<proteinExistence type="predicted"/>
<accession>A0A7J6HHN9</accession>
<evidence type="ECO:0000313" key="1">
    <source>
        <dbReference type="EMBL" id="KAF4394803.1"/>
    </source>
</evidence>
<evidence type="ECO:0000313" key="4">
    <source>
        <dbReference type="Proteomes" id="UP000583929"/>
    </source>
</evidence>
<name>A0A7J6HHN9_CANSA</name>
<dbReference type="Pfam" id="PF16940">
    <property type="entry name" value="Tic110"/>
    <property type="match status" value="1"/>
</dbReference>
<dbReference type="Proteomes" id="UP000525078">
    <property type="component" value="Unassembled WGS sequence"/>
</dbReference>
<sequence>MNMSQWRKFEVPKALIVVIVCHRLSDEHVADLFMDHTRKLIEKHISSALTLLKSKTRATYTLYFTHNCLYINVCVIKHDR</sequence>
<dbReference type="InterPro" id="IPR031610">
    <property type="entry name" value="TIC110"/>
</dbReference>
<gene>
    <name evidence="1" type="ORF">F8388_015709</name>
    <name evidence="2" type="ORF">G4B88_010490</name>
</gene>
<keyword evidence="4" id="KW-1185">Reference proteome</keyword>
<reference evidence="3 4" key="1">
    <citation type="journal article" date="2020" name="bioRxiv">
        <title>Sequence and annotation of 42 cannabis genomes reveals extensive copy number variation in cannabinoid synthesis and pathogen resistance genes.</title>
        <authorList>
            <person name="Mckernan K.J."/>
            <person name="Helbert Y."/>
            <person name="Kane L.T."/>
            <person name="Ebling H."/>
            <person name="Zhang L."/>
            <person name="Liu B."/>
            <person name="Eaton Z."/>
            <person name="Mclaughlin S."/>
            <person name="Kingan S."/>
            <person name="Baybayan P."/>
            <person name="Concepcion G."/>
            <person name="Jordan M."/>
            <person name="Riva A."/>
            <person name="Barbazuk W."/>
            <person name="Harkins T."/>
        </authorList>
    </citation>
    <scope>NUCLEOTIDE SEQUENCE [LARGE SCALE GENOMIC DNA]</scope>
    <source>
        <strain evidence="3 4">cv. Jamaican Lion 4</strain>
        <strain evidence="2">Father</strain>
        <strain evidence="1">Mother</strain>
        <tissue evidence="1">Leaf</tissue>
    </source>
</reference>
<evidence type="ECO:0000313" key="3">
    <source>
        <dbReference type="Proteomes" id="UP000525078"/>
    </source>
</evidence>